<feature type="domain" description="DH" evidence="3">
    <location>
        <begin position="349"/>
        <end position="541"/>
    </location>
</feature>
<dbReference type="SUPFAM" id="SSF48065">
    <property type="entry name" value="DBL homology domain (DH-domain)"/>
    <property type="match status" value="1"/>
</dbReference>
<dbReference type="Gene3D" id="1.20.900.10">
    <property type="entry name" value="Dbl homology (DH) domain"/>
    <property type="match status" value="1"/>
</dbReference>
<evidence type="ECO:0000259" key="2">
    <source>
        <dbReference type="PROSITE" id="PS50003"/>
    </source>
</evidence>
<proteinExistence type="predicted"/>
<keyword evidence="6" id="KW-1185">Reference proteome</keyword>
<dbReference type="InterPro" id="IPR051092">
    <property type="entry name" value="FYVE_RhoGEF_PH"/>
</dbReference>
<dbReference type="PROSITE" id="PS50011">
    <property type="entry name" value="PROTEIN_KINASE_DOM"/>
    <property type="match status" value="1"/>
</dbReference>
<name>A0A8J4PY31_9MYCE</name>
<dbReference type="InterPro" id="IPR000219">
    <property type="entry name" value="DH_dom"/>
</dbReference>
<sequence length="1017" mass="113161">MESKYHTFHSTNSQSSISPGTSADSADSDVGGLKTSSRSIKNVIEFFEDVKDKRSSIGSMSDLRRGNTMPPPVPKRDYDTSPLMTSVSNTSTPISTTPTSNPPMDPFAVIPTTSISTTTTSPTIVSNNIGGGVGNASLEALLREEKSSHLHTKYLLKTLQEERNMLQYDCGIWKAKYYKLYTKVQKLNVILSHFEGVMAESESVPGDQHLNFTSAPKTPSRNSVSFDMASTMSASSGLSTYSVPNAPRSPLTEQQTDRFRSKTLSSIEKKSRTPFSNSSFTPNSPSHSHNNSNNSNHNSNNNSNGSSQSSSSSQQFQSIRNSSSSTALILEHPEPQNLSEEQYISMLDKRREVVLQVLKTEKEYSSHLSIIVENFLVPIKVETHQSSNPFISARDIKQVFGDVEVILGSSGLLIEDLEKILDTTSKFTPGLGDVFLKISDYFKMYTSYVKNYYNSITILNKLKEESHKFQSFIQEREATILTTTNYNDLGSLLVLPVTRIGQFTTMLIDIYRLTPQAHPDFEPFKNAVVKMKSIVDYVKEKSREYDSQNKVRIIQNSLVGKFKNLNLPHRRYVREGILNDVTSKTPNQIYCFLFNDIMLLSSANIGKKSNQYQYKKEIKLATSEVSIISDNDNRPLFQIKFIPSASADDSTSPSIHSNNLTTTLNGIISVTSSSASESKEEEPEFYIFEAESIRDREDWISNIQINIASASKKGSSLRRVEEIEKGDIDFNTSDIQLCEELGSGGSGCFVHRCTIDGLTCAVKLLKLKNTSPYLVDQFVSEINIMVQLSHPNIAKYLGHRLTSNPDRLWLFMEYYPYSLKDILSKRTTPFPIFESIWLILEIAKGLDFLHTCKQPIIHRDLKPGNVMCTLDENNRLANVRVCDFDTSKVLGSGVTLKTCIGTPCYMAAEVLDVNSQDSVDSSGGYTLKADIWSFGMLSFEILTLLAPYSQLSHLQTIEMILKGTPPPLPSSIVTSQSQPLIDLLLTCIDISPSKRPSSSSLVSKLGKLLKNVGNTTS</sequence>
<evidence type="ECO:0000313" key="5">
    <source>
        <dbReference type="EMBL" id="KAF2074184.1"/>
    </source>
</evidence>
<gene>
    <name evidence="5" type="ORF">CYY_004502</name>
</gene>
<evidence type="ECO:0000256" key="1">
    <source>
        <dbReference type="SAM" id="MobiDB-lite"/>
    </source>
</evidence>
<dbReference type="PROSITE" id="PS00108">
    <property type="entry name" value="PROTEIN_KINASE_ST"/>
    <property type="match status" value="1"/>
</dbReference>
<dbReference type="InterPro" id="IPR008271">
    <property type="entry name" value="Ser/Thr_kinase_AS"/>
</dbReference>
<dbReference type="InterPro" id="IPR001849">
    <property type="entry name" value="PH_domain"/>
</dbReference>
<dbReference type="EMBL" id="AJWJ01000160">
    <property type="protein sequence ID" value="KAF2074184.1"/>
    <property type="molecule type" value="Genomic_DNA"/>
</dbReference>
<dbReference type="GO" id="GO:0005737">
    <property type="term" value="C:cytoplasm"/>
    <property type="evidence" value="ECO:0007669"/>
    <property type="project" value="TreeGrafter"/>
</dbReference>
<dbReference type="PROSITE" id="PS50010">
    <property type="entry name" value="DH_2"/>
    <property type="match status" value="1"/>
</dbReference>
<feature type="compositionally biased region" description="Polar residues" evidence="1">
    <location>
        <begin position="210"/>
        <end position="243"/>
    </location>
</feature>
<dbReference type="InterPro" id="IPR011993">
    <property type="entry name" value="PH-like_dom_sf"/>
</dbReference>
<dbReference type="CDD" id="cd00160">
    <property type="entry name" value="RhoGEF"/>
    <property type="match status" value="1"/>
</dbReference>
<dbReference type="InterPro" id="IPR035899">
    <property type="entry name" value="DBL_dom_sf"/>
</dbReference>
<feature type="domain" description="PH" evidence="2">
    <location>
        <begin position="571"/>
        <end position="708"/>
    </location>
</feature>
<comment type="caution">
    <text evidence="5">The sequence shown here is derived from an EMBL/GenBank/DDBJ whole genome shotgun (WGS) entry which is preliminary data.</text>
</comment>
<evidence type="ECO:0000313" key="6">
    <source>
        <dbReference type="Proteomes" id="UP000695562"/>
    </source>
</evidence>
<feature type="compositionally biased region" description="Low complexity" evidence="1">
    <location>
        <begin position="274"/>
        <end position="325"/>
    </location>
</feature>
<dbReference type="Pfam" id="PF00069">
    <property type="entry name" value="Pkinase"/>
    <property type="match status" value="1"/>
</dbReference>
<feature type="region of interest" description="Disordered" evidence="1">
    <location>
        <begin position="1"/>
        <end position="35"/>
    </location>
</feature>
<dbReference type="Pfam" id="PF22697">
    <property type="entry name" value="SOS1_NGEF_PH"/>
    <property type="match status" value="1"/>
</dbReference>
<dbReference type="Gene3D" id="3.30.200.20">
    <property type="entry name" value="Phosphorylase Kinase, domain 1"/>
    <property type="match status" value="1"/>
</dbReference>
<dbReference type="AlphaFoldDB" id="A0A8J4PY31"/>
<dbReference type="Pfam" id="PF00621">
    <property type="entry name" value="RhoGEF"/>
    <property type="match status" value="1"/>
</dbReference>
<dbReference type="PANTHER" id="PTHR12673:SF251">
    <property type="entry name" value="DH DOMAIN-CONTAINING PROTEIN-RELATED"/>
    <property type="match status" value="1"/>
</dbReference>
<dbReference type="GO" id="GO:0005524">
    <property type="term" value="F:ATP binding"/>
    <property type="evidence" value="ECO:0007669"/>
    <property type="project" value="InterPro"/>
</dbReference>
<feature type="compositionally biased region" description="Low complexity" evidence="1">
    <location>
        <begin position="85"/>
        <end position="99"/>
    </location>
</feature>
<accession>A0A8J4PY31</accession>
<dbReference type="SMART" id="SM00325">
    <property type="entry name" value="RhoGEF"/>
    <property type="match status" value="1"/>
</dbReference>
<dbReference type="GO" id="GO:0004672">
    <property type="term" value="F:protein kinase activity"/>
    <property type="evidence" value="ECO:0007669"/>
    <property type="project" value="InterPro"/>
</dbReference>
<dbReference type="SUPFAM" id="SSF56112">
    <property type="entry name" value="Protein kinase-like (PK-like)"/>
    <property type="match status" value="1"/>
</dbReference>
<feature type="compositionally biased region" description="Polar residues" evidence="1">
    <location>
        <begin position="8"/>
        <end position="25"/>
    </location>
</feature>
<evidence type="ECO:0008006" key="7">
    <source>
        <dbReference type="Google" id="ProtNLM"/>
    </source>
</evidence>
<evidence type="ECO:0000259" key="4">
    <source>
        <dbReference type="PROSITE" id="PS50011"/>
    </source>
</evidence>
<dbReference type="SUPFAM" id="SSF50729">
    <property type="entry name" value="PH domain-like"/>
    <property type="match status" value="1"/>
</dbReference>
<feature type="region of interest" description="Disordered" evidence="1">
    <location>
        <begin position="202"/>
        <end position="325"/>
    </location>
</feature>
<dbReference type="OrthoDB" id="31056at2759"/>
<dbReference type="InterPro" id="IPR011009">
    <property type="entry name" value="Kinase-like_dom_sf"/>
</dbReference>
<dbReference type="InterPro" id="IPR000719">
    <property type="entry name" value="Prot_kinase_dom"/>
</dbReference>
<dbReference type="SMART" id="SM00220">
    <property type="entry name" value="S_TKc"/>
    <property type="match status" value="1"/>
</dbReference>
<dbReference type="PANTHER" id="PTHR12673">
    <property type="entry name" value="FACIOGENITAL DYSPLASIA PROTEIN"/>
    <property type="match status" value="1"/>
</dbReference>
<feature type="domain" description="Protein kinase" evidence="4">
    <location>
        <begin position="735"/>
        <end position="1009"/>
    </location>
</feature>
<dbReference type="InterPro" id="IPR055251">
    <property type="entry name" value="SOS1_NGEF_PH"/>
</dbReference>
<organism evidence="5 6">
    <name type="scientific">Polysphondylium violaceum</name>
    <dbReference type="NCBI Taxonomy" id="133409"/>
    <lineage>
        <taxon>Eukaryota</taxon>
        <taxon>Amoebozoa</taxon>
        <taxon>Evosea</taxon>
        <taxon>Eumycetozoa</taxon>
        <taxon>Dictyostelia</taxon>
        <taxon>Dictyosteliales</taxon>
        <taxon>Dictyosteliaceae</taxon>
        <taxon>Polysphondylium</taxon>
    </lineage>
</organism>
<dbReference type="SMART" id="SM00233">
    <property type="entry name" value="PH"/>
    <property type="match status" value="1"/>
</dbReference>
<evidence type="ECO:0000259" key="3">
    <source>
        <dbReference type="PROSITE" id="PS50010"/>
    </source>
</evidence>
<dbReference type="Gene3D" id="1.10.510.10">
    <property type="entry name" value="Transferase(Phosphotransferase) domain 1"/>
    <property type="match status" value="1"/>
</dbReference>
<reference evidence="5" key="1">
    <citation type="submission" date="2020-01" db="EMBL/GenBank/DDBJ databases">
        <title>Development of genomics and gene disruption for Polysphondylium violaceum indicates a role for the polyketide synthase stlB in stalk morphogenesis.</title>
        <authorList>
            <person name="Narita B."/>
            <person name="Kawabe Y."/>
            <person name="Kin K."/>
            <person name="Saito T."/>
            <person name="Gibbs R."/>
            <person name="Kuspa A."/>
            <person name="Muzny D."/>
            <person name="Queller D."/>
            <person name="Richards S."/>
            <person name="Strassman J."/>
            <person name="Sucgang R."/>
            <person name="Worley K."/>
            <person name="Schaap P."/>
        </authorList>
    </citation>
    <scope>NUCLEOTIDE SEQUENCE</scope>
    <source>
        <strain evidence="5">QSvi11</strain>
    </source>
</reference>
<dbReference type="PROSITE" id="PS50003">
    <property type="entry name" value="PH_DOMAIN"/>
    <property type="match status" value="1"/>
</dbReference>
<dbReference type="Gene3D" id="2.30.29.30">
    <property type="entry name" value="Pleckstrin-homology domain (PH domain)/Phosphotyrosine-binding domain (PTB)"/>
    <property type="match status" value="1"/>
</dbReference>
<protein>
    <recommendedName>
        <fullName evidence="7">Pleckstrin domain-containing protein</fullName>
    </recommendedName>
</protein>
<feature type="region of interest" description="Disordered" evidence="1">
    <location>
        <begin position="55"/>
        <end position="105"/>
    </location>
</feature>
<dbReference type="GO" id="GO:0005085">
    <property type="term" value="F:guanyl-nucleotide exchange factor activity"/>
    <property type="evidence" value="ECO:0007669"/>
    <property type="project" value="InterPro"/>
</dbReference>
<dbReference type="Proteomes" id="UP000695562">
    <property type="component" value="Unassembled WGS sequence"/>
</dbReference>